<proteinExistence type="predicted"/>
<evidence type="ECO:0000313" key="1">
    <source>
        <dbReference type="EMBL" id="GAL76205.1"/>
    </source>
</evidence>
<gene>
    <name evidence="1" type="ORF">JCM19275_611</name>
</gene>
<dbReference type="EC" id="2.2.1.9" evidence="1"/>
<sequence length="170" mass="19993">MGGNRYLIAPIENDEDAIAHLQPDMVVTIGGMIVSKKIKQYLRRFETQYHYHIGNRRAYDTFFKLAGHIKTAPSHWVDQLSINETSDSYRDYWLQFFNNYLIKRMDYLAAIPWSDFRAFNLIFDSLPDHIVLQLGNSSTIRYAQLFPMNRRTPYSLIEELAVLMVLRVQP</sequence>
<comment type="caution">
    <text evidence="1">The sequence shown here is derived from an EMBL/GenBank/DDBJ whole genome shotgun (WGS) entry which is preliminary data.</text>
</comment>
<dbReference type="Proteomes" id="UP000029647">
    <property type="component" value="Unassembled WGS sequence"/>
</dbReference>
<dbReference type="EMBL" id="BBNT01000009">
    <property type="protein sequence ID" value="GAL76205.1"/>
    <property type="molecule type" value="Genomic_DNA"/>
</dbReference>
<keyword evidence="1" id="KW-0808">Transferase</keyword>
<evidence type="ECO:0000313" key="2">
    <source>
        <dbReference type="Proteomes" id="UP000029647"/>
    </source>
</evidence>
<dbReference type="GO" id="GO:0070204">
    <property type="term" value="F:2-succinyl-5-enolpyruvyl-6-hydroxy-3-cyclohexene-1-carboxylic-acid synthase activity"/>
    <property type="evidence" value="ECO:0007669"/>
    <property type="project" value="UniProtKB-EC"/>
</dbReference>
<organism evidence="1 2">
    <name type="scientific">Nonlabens ulvanivorans</name>
    <name type="common">Persicivirga ulvanivorans</name>
    <dbReference type="NCBI Taxonomy" id="906888"/>
    <lineage>
        <taxon>Bacteria</taxon>
        <taxon>Pseudomonadati</taxon>
        <taxon>Bacteroidota</taxon>
        <taxon>Flavobacteriia</taxon>
        <taxon>Flavobacteriales</taxon>
        <taxon>Flavobacteriaceae</taxon>
        <taxon>Nonlabens</taxon>
    </lineage>
</organism>
<dbReference type="AlphaFoldDB" id="A0A090WGL8"/>
<name>A0A090WGL8_NONUL</name>
<dbReference type="Gene3D" id="3.40.50.1220">
    <property type="entry name" value="TPP-binding domain"/>
    <property type="match status" value="1"/>
</dbReference>
<protein>
    <submittedName>
        <fullName evidence="1">2-succinyl-5-enolpyruvyl-6-hydroxy-3-cyclohexene-1-carboxylic-acid synthase</fullName>
        <ecNumber evidence="1">2.2.1.9</ecNumber>
    </submittedName>
</protein>
<accession>A0A090WGL8</accession>
<reference evidence="1 2" key="1">
    <citation type="journal article" date="2014" name="Genome Announc.">
        <title>Draft Genome Sequences of Marine Flavobacterium Nonlabens Strains NR17, NR24, NR27, NR32, NR33, and Ara13.</title>
        <authorList>
            <person name="Nakanishi M."/>
            <person name="Meirelles P."/>
            <person name="Suzuki R."/>
            <person name="Takatani N."/>
            <person name="Mino S."/>
            <person name="Suda W."/>
            <person name="Oshima K."/>
            <person name="Hattori M."/>
            <person name="Ohkuma M."/>
            <person name="Hosokawa M."/>
            <person name="Miyashita K."/>
            <person name="Thompson F.L."/>
            <person name="Niwa A."/>
            <person name="Sawabe T."/>
            <person name="Sawabe T."/>
        </authorList>
    </citation>
    <scope>NUCLEOTIDE SEQUENCE [LARGE SCALE GENOMIC DNA]</scope>
    <source>
        <strain evidence="2">JCM19275</strain>
    </source>
</reference>